<evidence type="ECO:0000313" key="1">
    <source>
        <dbReference type="EMBL" id="JAH52283.1"/>
    </source>
</evidence>
<dbReference type="AlphaFoldDB" id="A0A0E9THV3"/>
<protein>
    <submittedName>
        <fullName evidence="1">Uncharacterized protein</fullName>
    </submittedName>
</protein>
<dbReference type="EMBL" id="GBXM01056294">
    <property type="protein sequence ID" value="JAH52283.1"/>
    <property type="molecule type" value="Transcribed_RNA"/>
</dbReference>
<sequence length="29" mass="3313">MFYFPQSGTHNINALTLSDVDQYSFCSLL</sequence>
<proteinExistence type="predicted"/>
<reference evidence="1" key="2">
    <citation type="journal article" date="2015" name="Fish Shellfish Immunol.">
        <title>Early steps in the European eel (Anguilla anguilla)-Vibrio vulnificus interaction in the gills: Role of the RtxA13 toxin.</title>
        <authorList>
            <person name="Callol A."/>
            <person name="Pajuelo D."/>
            <person name="Ebbesson L."/>
            <person name="Teles M."/>
            <person name="MacKenzie S."/>
            <person name="Amaro C."/>
        </authorList>
    </citation>
    <scope>NUCLEOTIDE SEQUENCE</scope>
</reference>
<organism evidence="1">
    <name type="scientific">Anguilla anguilla</name>
    <name type="common">European freshwater eel</name>
    <name type="synonym">Muraena anguilla</name>
    <dbReference type="NCBI Taxonomy" id="7936"/>
    <lineage>
        <taxon>Eukaryota</taxon>
        <taxon>Metazoa</taxon>
        <taxon>Chordata</taxon>
        <taxon>Craniata</taxon>
        <taxon>Vertebrata</taxon>
        <taxon>Euteleostomi</taxon>
        <taxon>Actinopterygii</taxon>
        <taxon>Neopterygii</taxon>
        <taxon>Teleostei</taxon>
        <taxon>Anguilliformes</taxon>
        <taxon>Anguillidae</taxon>
        <taxon>Anguilla</taxon>
    </lineage>
</organism>
<accession>A0A0E9THV3</accession>
<name>A0A0E9THV3_ANGAN</name>
<reference evidence="1" key="1">
    <citation type="submission" date="2014-11" db="EMBL/GenBank/DDBJ databases">
        <authorList>
            <person name="Amaro Gonzalez C."/>
        </authorList>
    </citation>
    <scope>NUCLEOTIDE SEQUENCE</scope>
</reference>